<comment type="caution">
    <text evidence="1">The sequence shown here is derived from an EMBL/GenBank/DDBJ whole genome shotgun (WGS) entry which is preliminary data.</text>
</comment>
<protein>
    <submittedName>
        <fullName evidence="1">Uncharacterized protein</fullName>
    </submittedName>
</protein>
<accession>A0A6V8PF30</accession>
<dbReference type="Proteomes" id="UP000588083">
    <property type="component" value="Unassembled WGS sequence"/>
</dbReference>
<organism evidence="1 2">
    <name type="scientific">Candidatus Hakubella thermalkaliphila</name>
    <dbReference type="NCBI Taxonomy" id="2754717"/>
    <lineage>
        <taxon>Bacteria</taxon>
        <taxon>Bacillati</taxon>
        <taxon>Actinomycetota</taxon>
        <taxon>Actinomycetota incertae sedis</taxon>
        <taxon>Candidatus Hakubellales</taxon>
        <taxon>Candidatus Hakubellaceae</taxon>
        <taxon>Candidatus Hakubella</taxon>
    </lineage>
</organism>
<keyword evidence="2" id="KW-1185">Reference proteome</keyword>
<dbReference type="EMBL" id="BLRZ01000262">
    <property type="protein sequence ID" value="GFP31325.1"/>
    <property type="molecule type" value="Genomic_DNA"/>
</dbReference>
<name>A0A6V8PF30_9ACTN</name>
<proteinExistence type="predicted"/>
<reference evidence="1 2" key="1">
    <citation type="journal article" date="2020" name="Front. Microbiol.">
        <title>Single-cell genomics of novel Actinobacteria with the Wood-Ljungdahl pathway discovered in a serpentinizing system.</title>
        <authorList>
            <person name="Merino N."/>
            <person name="Kawai M."/>
            <person name="Boyd E.S."/>
            <person name="Colman D.R."/>
            <person name="McGlynn S.E."/>
            <person name="Nealson K.H."/>
            <person name="Kurokawa K."/>
            <person name="Hongoh Y."/>
        </authorList>
    </citation>
    <scope>NUCLEOTIDE SEQUENCE [LARGE SCALE GENOMIC DNA]</scope>
    <source>
        <strain evidence="1 2">S34</strain>
    </source>
</reference>
<evidence type="ECO:0000313" key="1">
    <source>
        <dbReference type="EMBL" id="GFP31325.1"/>
    </source>
</evidence>
<sequence length="118" mass="13668">MIRGRAGRGRSYEVKQPLERFVSLLEKFKETTTSQETLFGEIEPPKMEGKTYFIDYVHFLMALIEGGENVVPWLERFRGETPRLRAACEYLMARNKGFSTTLKKILDLMDVGPLFSTR</sequence>
<evidence type="ECO:0000313" key="2">
    <source>
        <dbReference type="Proteomes" id="UP000588083"/>
    </source>
</evidence>
<gene>
    <name evidence="1" type="ORF">HKBW3S34_02245</name>
</gene>
<dbReference type="AlphaFoldDB" id="A0A6V8PF30"/>